<keyword evidence="3" id="KW-1185">Reference proteome</keyword>
<reference evidence="2 3" key="1">
    <citation type="submission" date="2013-12" db="EMBL/GenBank/DDBJ databases">
        <title>Draft genome of the parsitic nematode Ancylostoma duodenale.</title>
        <authorList>
            <person name="Mitreva M."/>
        </authorList>
    </citation>
    <scope>NUCLEOTIDE SEQUENCE [LARGE SCALE GENOMIC DNA]</scope>
    <source>
        <strain evidence="2 3">Zhejiang</strain>
    </source>
</reference>
<dbReference type="OrthoDB" id="205662at2759"/>
<evidence type="ECO:0000313" key="3">
    <source>
        <dbReference type="Proteomes" id="UP000054047"/>
    </source>
</evidence>
<evidence type="ECO:0000256" key="1">
    <source>
        <dbReference type="SAM" id="MobiDB-lite"/>
    </source>
</evidence>
<name>A0A0C2FMT6_9BILA</name>
<dbReference type="EMBL" id="KN769936">
    <property type="protein sequence ID" value="KIH46171.1"/>
    <property type="molecule type" value="Genomic_DNA"/>
</dbReference>
<feature type="compositionally biased region" description="Low complexity" evidence="1">
    <location>
        <begin position="200"/>
        <end position="229"/>
    </location>
</feature>
<proteinExistence type="predicted"/>
<feature type="non-terminal residue" evidence="2">
    <location>
        <position position="1"/>
    </location>
</feature>
<feature type="region of interest" description="Disordered" evidence="1">
    <location>
        <begin position="90"/>
        <end position="269"/>
    </location>
</feature>
<dbReference type="Proteomes" id="UP000054047">
    <property type="component" value="Unassembled WGS sequence"/>
</dbReference>
<organism evidence="2 3">
    <name type="scientific">Ancylostoma duodenale</name>
    <dbReference type="NCBI Taxonomy" id="51022"/>
    <lineage>
        <taxon>Eukaryota</taxon>
        <taxon>Metazoa</taxon>
        <taxon>Ecdysozoa</taxon>
        <taxon>Nematoda</taxon>
        <taxon>Chromadorea</taxon>
        <taxon>Rhabditida</taxon>
        <taxon>Rhabditina</taxon>
        <taxon>Rhabditomorpha</taxon>
        <taxon>Strongyloidea</taxon>
        <taxon>Ancylostomatidae</taxon>
        <taxon>Ancylostomatinae</taxon>
        <taxon>Ancylostoma</taxon>
    </lineage>
</organism>
<evidence type="ECO:0000313" key="2">
    <source>
        <dbReference type="EMBL" id="KIH46171.1"/>
    </source>
</evidence>
<feature type="compositionally biased region" description="Polar residues" evidence="1">
    <location>
        <begin position="110"/>
        <end position="127"/>
    </location>
</feature>
<feature type="compositionally biased region" description="Polar residues" evidence="1">
    <location>
        <begin position="164"/>
        <end position="190"/>
    </location>
</feature>
<dbReference type="AlphaFoldDB" id="A0A0C2FMT6"/>
<accession>A0A0C2FMT6</accession>
<sequence length="269" mass="28013">CSSDADGEVRESAFRAMAAVLRCVGEPAAKRLFGEVSEDKIKMGKARCVMEFTEKIREEFGEKAAPEIIRLHGSAPKKTKPPAVAIAPLRTSAGTPAPAKASVAPRPPVRSTTTPISRPLSSASNRVPATAPKRPNVVKAPAQLQPVQPQPARSVPPRAPLTSRPVQSSTARRTSAPTKLNSVPSASTNRPPARPVFAPNVVRSSTNNQSSSNRPVATTTSNGSTAGSNPPKATSGLPRSNSGLRPPTAITRIPGTGIPRLSRPSSPAT</sequence>
<protein>
    <submittedName>
        <fullName evidence="2">Uncharacterized protein</fullName>
    </submittedName>
</protein>
<gene>
    <name evidence="2" type="ORF">ANCDUO_23778</name>
</gene>
<feature type="compositionally biased region" description="Low complexity" evidence="1">
    <location>
        <begin position="137"/>
        <end position="152"/>
    </location>
</feature>